<dbReference type="STRING" id="283909.R7UVE0"/>
<reference evidence="2" key="3">
    <citation type="submission" date="2015-06" db="UniProtKB">
        <authorList>
            <consortium name="EnsemblMetazoa"/>
        </authorList>
    </citation>
    <scope>IDENTIFICATION</scope>
</reference>
<proteinExistence type="predicted"/>
<evidence type="ECO:0000313" key="3">
    <source>
        <dbReference type="Proteomes" id="UP000014760"/>
    </source>
</evidence>
<protein>
    <recommendedName>
        <fullName evidence="4">Reverse transcriptase domain-containing protein</fullName>
    </recommendedName>
</protein>
<dbReference type="Proteomes" id="UP000014760">
    <property type="component" value="Unassembled WGS sequence"/>
</dbReference>
<dbReference type="HOGENOM" id="CLU_1429262_0_0_1"/>
<evidence type="ECO:0000313" key="2">
    <source>
        <dbReference type="EnsemblMetazoa" id="CapteP201232"/>
    </source>
</evidence>
<dbReference type="OMA" id="IDEQINW"/>
<dbReference type="EMBL" id="AMQN01006106">
    <property type="status" value="NOT_ANNOTATED_CDS"/>
    <property type="molecule type" value="Genomic_DNA"/>
</dbReference>
<evidence type="ECO:0008006" key="4">
    <source>
        <dbReference type="Google" id="ProtNLM"/>
    </source>
</evidence>
<reference evidence="3" key="1">
    <citation type="submission" date="2012-12" db="EMBL/GenBank/DDBJ databases">
        <authorList>
            <person name="Hellsten U."/>
            <person name="Grimwood J."/>
            <person name="Chapman J.A."/>
            <person name="Shapiro H."/>
            <person name="Aerts A."/>
            <person name="Otillar R.P."/>
            <person name="Terry A.Y."/>
            <person name="Boore J.L."/>
            <person name="Simakov O."/>
            <person name="Marletaz F."/>
            <person name="Cho S.-J."/>
            <person name="Edsinger-Gonzales E."/>
            <person name="Havlak P."/>
            <person name="Kuo D.-H."/>
            <person name="Larsson T."/>
            <person name="Lv J."/>
            <person name="Arendt D."/>
            <person name="Savage R."/>
            <person name="Osoegawa K."/>
            <person name="de Jong P."/>
            <person name="Lindberg D.R."/>
            <person name="Seaver E.C."/>
            <person name="Weisblat D.A."/>
            <person name="Putnam N.H."/>
            <person name="Grigoriev I.V."/>
            <person name="Rokhsar D.S."/>
        </authorList>
    </citation>
    <scope>NUCLEOTIDE SEQUENCE</scope>
    <source>
        <strain evidence="3">I ESC-2004</strain>
    </source>
</reference>
<reference evidence="1 3" key="2">
    <citation type="journal article" date="2013" name="Nature">
        <title>Insights into bilaterian evolution from three spiralian genomes.</title>
        <authorList>
            <person name="Simakov O."/>
            <person name="Marletaz F."/>
            <person name="Cho S.J."/>
            <person name="Edsinger-Gonzales E."/>
            <person name="Havlak P."/>
            <person name="Hellsten U."/>
            <person name="Kuo D.H."/>
            <person name="Larsson T."/>
            <person name="Lv J."/>
            <person name="Arendt D."/>
            <person name="Savage R."/>
            <person name="Osoegawa K."/>
            <person name="de Jong P."/>
            <person name="Grimwood J."/>
            <person name="Chapman J.A."/>
            <person name="Shapiro H."/>
            <person name="Aerts A."/>
            <person name="Otillar R.P."/>
            <person name="Terry A.Y."/>
            <person name="Boore J.L."/>
            <person name="Grigoriev I.V."/>
            <person name="Lindberg D.R."/>
            <person name="Seaver E.C."/>
            <person name="Weisblat D.A."/>
            <person name="Putnam N.H."/>
            <person name="Rokhsar D.S."/>
        </authorList>
    </citation>
    <scope>NUCLEOTIDE SEQUENCE</scope>
    <source>
        <strain evidence="1 3">I ESC-2004</strain>
    </source>
</reference>
<name>R7UVE0_CAPTE</name>
<dbReference type="EMBL" id="KB297637">
    <property type="protein sequence ID" value="ELU10254.1"/>
    <property type="molecule type" value="Genomic_DNA"/>
</dbReference>
<dbReference type="EnsemblMetazoa" id="CapteT201232">
    <property type="protein sequence ID" value="CapteP201232"/>
    <property type="gene ID" value="CapteG201232"/>
</dbReference>
<sequence length="190" mass="22325">MTNTFNNEPMHLKQWFTTNRLSLNISKTHAMMFSLNRQISSRPLDLRIHNMPINTTTLVLIGSKLLGIHIDNKLTWSTDISYICNKVSKSIAILIKVSKYLNKATLLMLYNSFVLPYLRYGNIMWGRAASVHVSRQFVLQKPKYDKHFSSSKLNAHDYEEYEGKMKRRDLRRGIVFNELFRREKTKIIVN</sequence>
<dbReference type="OrthoDB" id="6147158at2759"/>
<accession>R7UVE0</accession>
<organism evidence="1">
    <name type="scientific">Capitella teleta</name>
    <name type="common">Polychaete worm</name>
    <dbReference type="NCBI Taxonomy" id="283909"/>
    <lineage>
        <taxon>Eukaryota</taxon>
        <taxon>Metazoa</taxon>
        <taxon>Spiralia</taxon>
        <taxon>Lophotrochozoa</taxon>
        <taxon>Annelida</taxon>
        <taxon>Polychaeta</taxon>
        <taxon>Sedentaria</taxon>
        <taxon>Scolecida</taxon>
        <taxon>Capitellidae</taxon>
        <taxon>Capitella</taxon>
    </lineage>
</organism>
<gene>
    <name evidence="1" type="ORF">CAPTEDRAFT_201232</name>
</gene>
<keyword evidence="3" id="KW-1185">Reference proteome</keyword>
<evidence type="ECO:0000313" key="1">
    <source>
        <dbReference type="EMBL" id="ELU10254.1"/>
    </source>
</evidence>
<dbReference type="AlphaFoldDB" id="R7UVE0"/>